<keyword evidence="2 5" id="KW-0812">Transmembrane</keyword>
<dbReference type="GO" id="GO:0016020">
    <property type="term" value="C:membrane"/>
    <property type="evidence" value="ECO:0007669"/>
    <property type="project" value="UniProtKB-SubCell"/>
</dbReference>
<accession>A0A6J6M1Y0</accession>
<reference evidence="7" key="1">
    <citation type="submission" date="2020-05" db="EMBL/GenBank/DDBJ databases">
        <authorList>
            <person name="Chiriac C."/>
            <person name="Salcher M."/>
            <person name="Ghai R."/>
            <person name="Kavagutti S V."/>
        </authorList>
    </citation>
    <scope>NUCLEOTIDE SEQUENCE</scope>
</reference>
<dbReference type="Pfam" id="PF13515">
    <property type="entry name" value="FUSC_2"/>
    <property type="match status" value="1"/>
</dbReference>
<dbReference type="EMBL" id="CAEZWW010000038">
    <property type="protein sequence ID" value="CAB4668011.1"/>
    <property type="molecule type" value="Genomic_DNA"/>
</dbReference>
<evidence type="ECO:0000259" key="6">
    <source>
        <dbReference type="Pfam" id="PF13515"/>
    </source>
</evidence>
<evidence type="ECO:0000256" key="3">
    <source>
        <dbReference type="ARBA" id="ARBA00022989"/>
    </source>
</evidence>
<name>A0A6J6M1Y0_9ZZZZ</name>
<organism evidence="7">
    <name type="scientific">freshwater metagenome</name>
    <dbReference type="NCBI Taxonomy" id="449393"/>
    <lineage>
        <taxon>unclassified sequences</taxon>
        <taxon>metagenomes</taxon>
        <taxon>ecological metagenomes</taxon>
    </lineage>
</organism>
<dbReference type="AlphaFoldDB" id="A0A6J6M1Y0"/>
<keyword evidence="3 5" id="KW-1133">Transmembrane helix</keyword>
<sequence length="372" mass="39286">MDLRIRHFHLKLAIGSIYSFDGSVMSSEHAGHKLGQILLHSPYLRLAVLTAAAATVAYVIGGALALVDPVPAAITAVVATRATFHHAAKEALFQVIGVVAGSAVAFAAISLIGFGPATIAILVLASFGIIRLLQVADPSSAPYAAMAVAVTVILVIGAHTSPEGALERFLGVMVGGACALVASYFTSRGKPVGRAEVELSSIQNELAELLNDIAQGVQVTLTPDITRTWFDKAVRLRDETMRLAVAVEDVRVHRRWSPAIHEFDLRELEQQLRVTQVMAARVLSIASDLNHLITERPAAGSSYELSPLAQVFAAAAATIADPTTESAASETSIHQALQAADDTASMVMLGGLVGHAQRITRLGEVNEDEVKK</sequence>
<feature type="transmembrane region" description="Helical" evidence="5">
    <location>
        <begin position="141"/>
        <end position="159"/>
    </location>
</feature>
<evidence type="ECO:0000256" key="5">
    <source>
        <dbReference type="SAM" id="Phobius"/>
    </source>
</evidence>
<proteinExistence type="predicted"/>
<gene>
    <name evidence="7" type="ORF">UFOPK2310_00455</name>
</gene>
<evidence type="ECO:0000256" key="2">
    <source>
        <dbReference type="ARBA" id="ARBA00022692"/>
    </source>
</evidence>
<evidence type="ECO:0000256" key="4">
    <source>
        <dbReference type="ARBA" id="ARBA00023136"/>
    </source>
</evidence>
<dbReference type="InterPro" id="IPR049453">
    <property type="entry name" value="Memb_transporter_dom"/>
</dbReference>
<feature type="transmembrane region" description="Helical" evidence="5">
    <location>
        <begin position="103"/>
        <end position="129"/>
    </location>
</feature>
<feature type="domain" description="Integral membrane bound transporter" evidence="6">
    <location>
        <begin position="57"/>
        <end position="181"/>
    </location>
</feature>
<protein>
    <submittedName>
        <fullName evidence="7">Unannotated protein</fullName>
    </submittedName>
</protein>
<comment type="subcellular location">
    <subcellularLocation>
        <location evidence="1">Membrane</location>
        <topology evidence="1">Multi-pass membrane protein</topology>
    </subcellularLocation>
</comment>
<keyword evidence="4 5" id="KW-0472">Membrane</keyword>
<feature type="transmembrane region" description="Helical" evidence="5">
    <location>
        <begin position="43"/>
        <end position="67"/>
    </location>
</feature>
<feature type="transmembrane region" description="Helical" evidence="5">
    <location>
        <begin position="165"/>
        <end position="185"/>
    </location>
</feature>
<evidence type="ECO:0000313" key="7">
    <source>
        <dbReference type="EMBL" id="CAB4668011.1"/>
    </source>
</evidence>
<evidence type="ECO:0000256" key="1">
    <source>
        <dbReference type="ARBA" id="ARBA00004141"/>
    </source>
</evidence>